<comment type="caution">
    <text evidence="5">The sequence shown here is derived from an EMBL/GenBank/DDBJ whole genome shotgun (WGS) entry which is preliminary data.</text>
</comment>
<evidence type="ECO:0000256" key="1">
    <source>
        <dbReference type="ARBA" id="ARBA00023125"/>
    </source>
</evidence>
<gene>
    <name evidence="5" type="ORF">N0V93_003937</name>
</gene>
<feature type="DNA-binding region" description="HMG box" evidence="2">
    <location>
        <begin position="255"/>
        <end position="320"/>
    </location>
</feature>
<dbReference type="AlphaFoldDB" id="A0A9W8YZK2"/>
<evidence type="ECO:0000313" key="6">
    <source>
        <dbReference type="Proteomes" id="UP001140453"/>
    </source>
</evidence>
<organism evidence="5 6">
    <name type="scientific">Gnomoniopsis smithogilvyi</name>
    <dbReference type="NCBI Taxonomy" id="1191159"/>
    <lineage>
        <taxon>Eukaryota</taxon>
        <taxon>Fungi</taxon>
        <taxon>Dikarya</taxon>
        <taxon>Ascomycota</taxon>
        <taxon>Pezizomycotina</taxon>
        <taxon>Sordariomycetes</taxon>
        <taxon>Sordariomycetidae</taxon>
        <taxon>Diaporthales</taxon>
        <taxon>Gnomoniaceae</taxon>
        <taxon>Gnomoniopsis</taxon>
    </lineage>
</organism>
<protein>
    <recommendedName>
        <fullName evidence="4">HMG box domain-containing protein</fullName>
    </recommendedName>
</protein>
<feature type="compositionally biased region" description="Basic residues" evidence="3">
    <location>
        <begin position="101"/>
        <end position="123"/>
    </location>
</feature>
<sequence>MLAYTMPSAVAQALRACGRTIPTVNSLPAVGSSSTTSRVLARRTFLITPGYKARLAARSYATATATATKKTPATRSNKARIVPANAPRRGPKVKKAETKAKPKAKKAKKAKAKKVVKKKKPGPAKKPLSPEKKAVLEKRELRKVALLHGEPKRETATVWTTYVAERVKNEDITGPGKDFGEIMKRLSVDFKTISSSEQSRIEQKVLENKATNAANYKKWVESHTVEDIHKANLARNRLTRVYNVKTRKITDDRFPKRPVTAFAHFVKAGMSSHSGGKTMPEAVKDMSAVWKSLSAADKKPYEDLTLADKSRYVKEMQGAGLPKPQIS</sequence>
<dbReference type="Proteomes" id="UP001140453">
    <property type="component" value="Unassembled WGS sequence"/>
</dbReference>
<feature type="domain" description="HMG box" evidence="4">
    <location>
        <begin position="255"/>
        <end position="320"/>
    </location>
</feature>
<keyword evidence="2" id="KW-0539">Nucleus</keyword>
<dbReference type="InterPro" id="IPR036910">
    <property type="entry name" value="HMG_box_dom_sf"/>
</dbReference>
<keyword evidence="6" id="KW-1185">Reference proteome</keyword>
<dbReference type="GO" id="GO:0003677">
    <property type="term" value="F:DNA binding"/>
    <property type="evidence" value="ECO:0007669"/>
    <property type="project" value="UniProtKB-UniRule"/>
</dbReference>
<dbReference type="PANTHER" id="PTHR48112:SF22">
    <property type="entry name" value="MITOCHONDRIAL TRANSCRIPTION FACTOR A, ISOFORM B"/>
    <property type="match status" value="1"/>
</dbReference>
<dbReference type="SUPFAM" id="SSF47095">
    <property type="entry name" value="HMG-box"/>
    <property type="match status" value="2"/>
</dbReference>
<proteinExistence type="predicted"/>
<reference evidence="5" key="1">
    <citation type="submission" date="2022-10" db="EMBL/GenBank/DDBJ databases">
        <title>Tapping the CABI collections for fungal endophytes: first genome assemblies for Collariella, Neodidymelliopsis, Ascochyta clinopodiicola, Didymella pomorum, Didymosphaeria variabile, Neocosmospora piperis and Neocucurbitaria cava.</title>
        <authorList>
            <person name="Hill R."/>
        </authorList>
    </citation>
    <scope>NUCLEOTIDE SEQUENCE</scope>
    <source>
        <strain evidence="5">IMI 355082</strain>
    </source>
</reference>
<dbReference type="PROSITE" id="PS50118">
    <property type="entry name" value="HMG_BOX_2"/>
    <property type="match status" value="1"/>
</dbReference>
<evidence type="ECO:0000313" key="5">
    <source>
        <dbReference type="EMBL" id="KAJ4394718.1"/>
    </source>
</evidence>
<dbReference type="Gene3D" id="1.10.30.10">
    <property type="entry name" value="High mobility group box domain"/>
    <property type="match status" value="2"/>
</dbReference>
<name>A0A9W8YZK2_9PEZI</name>
<dbReference type="InterPro" id="IPR050342">
    <property type="entry name" value="HMGB"/>
</dbReference>
<dbReference type="PANTHER" id="PTHR48112">
    <property type="entry name" value="HIGH MOBILITY GROUP PROTEIN DSP1"/>
    <property type="match status" value="1"/>
</dbReference>
<evidence type="ECO:0000256" key="3">
    <source>
        <dbReference type="SAM" id="MobiDB-lite"/>
    </source>
</evidence>
<accession>A0A9W8YZK2</accession>
<evidence type="ECO:0000259" key="4">
    <source>
        <dbReference type="PROSITE" id="PS50118"/>
    </source>
</evidence>
<dbReference type="EMBL" id="JAPEVB010000002">
    <property type="protein sequence ID" value="KAJ4394718.1"/>
    <property type="molecule type" value="Genomic_DNA"/>
</dbReference>
<dbReference type="GO" id="GO:0005634">
    <property type="term" value="C:nucleus"/>
    <property type="evidence" value="ECO:0007669"/>
    <property type="project" value="UniProtKB-UniRule"/>
</dbReference>
<keyword evidence="1 2" id="KW-0238">DNA-binding</keyword>
<dbReference type="InterPro" id="IPR009071">
    <property type="entry name" value="HMG_box_dom"/>
</dbReference>
<feature type="region of interest" description="Disordered" evidence="3">
    <location>
        <begin position="85"/>
        <end position="130"/>
    </location>
</feature>
<dbReference type="SMART" id="SM00398">
    <property type="entry name" value="HMG"/>
    <property type="match status" value="2"/>
</dbReference>
<evidence type="ECO:0000256" key="2">
    <source>
        <dbReference type="PROSITE-ProRule" id="PRU00267"/>
    </source>
</evidence>
<dbReference type="Pfam" id="PF00505">
    <property type="entry name" value="HMG_box"/>
    <property type="match status" value="1"/>
</dbReference>
<dbReference type="OrthoDB" id="1919336at2759"/>